<evidence type="ECO:0000256" key="5">
    <source>
        <dbReference type="ARBA" id="ARBA00023242"/>
    </source>
</evidence>
<dbReference type="InterPro" id="IPR012337">
    <property type="entry name" value="RNaseH-like_sf"/>
</dbReference>
<reference evidence="7" key="1">
    <citation type="submission" date="2022-12" db="EMBL/GenBank/DDBJ databases">
        <title>Draft genome assemblies for two species of Escallonia (Escalloniales).</title>
        <authorList>
            <person name="Chanderbali A."/>
            <person name="Dervinis C."/>
            <person name="Anghel I."/>
            <person name="Soltis D."/>
            <person name="Soltis P."/>
            <person name="Zapata F."/>
        </authorList>
    </citation>
    <scope>NUCLEOTIDE SEQUENCE</scope>
    <source>
        <strain evidence="7">UCBG64.0493</strain>
        <tissue evidence="7">Leaf</tissue>
    </source>
</reference>
<dbReference type="PANTHER" id="PTHR46481">
    <property type="entry name" value="ZINC FINGER BED DOMAIN-CONTAINING PROTEIN 4"/>
    <property type="match status" value="1"/>
</dbReference>
<proteinExistence type="predicted"/>
<name>A0AA88X5L8_9ASTE</name>
<feature type="domain" description="HAT C-terminal dimerisation" evidence="6">
    <location>
        <begin position="10"/>
        <end position="77"/>
    </location>
</feature>
<evidence type="ECO:0000256" key="2">
    <source>
        <dbReference type="ARBA" id="ARBA00022723"/>
    </source>
</evidence>
<dbReference type="GO" id="GO:0008270">
    <property type="term" value="F:zinc ion binding"/>
    <property type="evidence" value="ECO:0007669"/>
    <property type="project" value="UniProtKB-KW"/>
</dbReference>
<keyword evidence="5" id="KW-0539">Nucleus</keyword>
<comment type="subcellular location">
    <subcellularLocation>
        <location evidence="1">Nucleus</location>
    </subcellularLocation>
</comment>
<evidence type="ECO:0000256" key="1">
    <source>
        <dbReference type="ARBA" id="ARBA00004123"/>
    </source>
</evidence>
<dbReference type="AlphaFoldDB" id="A0AA88X5L8"/>
<comment type="caution">
    <text evidence="7">The sequence shown here is derived from an EMBL/GenBank/DDBJ whole genome shotgun (WGS) entry which is preliminary data.</text>
</comment>
<evidence type="ECO:0000259" key="6">
    <source>
        <dbReference type="Pfam" id="PF05699"/>
    </source>
</evidence>
<sequence>MENVMPIKSDLETYLEEGVYICEMNLESQFDVIGWWKVNNLKYKIFSQMAINVLSIPITTVVSEAAFTTDVMNVWKNIIVDDRISSPTNPLVDAPTQQALGTEAFILLELGMLFLKIEHFDPNHNDDDDLCSNLDLWRRRMNAQHIKNVFHDFMT</sequence>
<evidence type="ECO:0000313" key="7">
    <source>
        <dbReference type="EMBL" id="KAK3040177.1"/>
    </source>
</evidence>
<dbReference type="GO" id="GO:0005634">
    <property type="term" value="C:nucleus"/>
    <property type="evidence" value="ECO:0007669"/>
    <property type="project" value="UniProtKB-SubCell"/>
</dbReference>
<protein>
    <recommendedName>
        <fullName evidence="6">HAT C-terminal dimerisation domain-containing protein</fullName>
    </recommendedName>
</protein>
<evidence type="ECO:0000256" key="4">
    <source>
        <dbReference type="ARBA" id="ARBA00022833"/>
    </source>
</evidence>
<evidence type="ECO:0000313" key="8">
    <source>
        <dbReference type="Proteomes" id="UP001188597"/>
    </source>
</evidence>
<organism evidence="7 8">
    <name type="scientific">Escallonia herrerae</name>
    <dbReference type="NCBI Taxonomy" id="1293975"/>
    <lineage>
        <taxon>Eukaryota</taxon>
        <taxon>Viridiplantae</taxon>
        <taxon>Streptophyta</taxon>
        <taxon>Embryophyta</taxon>
        <taxon>Tracheophyta</taxon>
        <taxon>Spermatophyta</taxon>
        <taxon>Magnoliopsida</taxon>
        <taxon>eudicotyledons</taxon>
        <taxon>Gunneridae</taxon>
        <taxon>Pentapetalae</taxon>
        <taxon>asterids</taxon>
        <taxon>campanulids</taxon>
        <taxon>Escalloniales</taxon>
        <taxon>Escalloniaceae</taxon>
        <taxon>Escallonia</taxon>
    </lineage>
</organism>
<keyword evidence="2" id="KW-0479">Metal-binding</keyword>
<evidence type="ECO:0000256" key="3">
    <source>
        <dbReference type="ARBA" id="ARBA00022771"/>
    </source>
</evidence>
<dbReference type="InterPro" id="IPR052035">
    <property type="entry name" value="ZnF_BED_domain_contain"/>
</dbReference>
<dbReference type="Pfam" id="PF05699">
    <property type="entry name" value="Dimer_Tnp_hAT"/>
    <property type="match status" value="1"/>
</dbReference>
<keyword evidence="3" id="KW-0863">Zinc-finger</keyword>
<dbReference type="PANTHER" id="PTHR46481:SF10">
    <property type="entry name" value="ZINC FINGER BED DOMAIN-CONTAINING PROTEIN 39"/>
    <property type="match status" value="1"/>
</dbReference>
<accession>A0AA88X5L8</accession>
<dbReference type="SUPFAM" id="SSF53098">
    <property type="entry name" value="Ribonuclease H-like"/>
    <property type="match status" value="1"/>
</dbReference>
<keyword evidence="8" id="KW-1185">Reference proteome</keyword>
<dbReference type="GO" id="GO:0046983">
    <property type="term" value="F:protein dimerization activity"/>
    <property type="evidence" value="ECO:0007669"/>
    <property type="project" value="InterPro"/>
</dbReference>
<dbReference type="Proteomes" id="UP001188597">
    <property type="component" value="Unassembled WGS sequence"/>
</dbReference>
<dbReference type="EMBL" id="JAVXUP010000059">
    <property type="protein sequence ID" value="KAK3040177.1"/>
    <property type="molecule type" value="Genomic_DNA"/>
</dbReference>
<keyword evidence="4" id="KW-0862">Zinc</keyword>
<dbReference type="InterPro" id="IPR008906">
    <property type="entry name" value="HATC_C_dom"/>
</dbReference>
<gene>
    <name evidence="7" type="ORF">RJ639_028427</name>
</gene>